<keyword evidence="2" id="KW-1017">Isopeptide bond</keyword>
<proteinExistence type="inferred from homology"/>
<protein>
    <submittedName>
        <fullName evidence="7">Cullin-domain-containing protein</fullName>
    </submittedName>
</protein>
<dbReference type="SMART" id="SM00182">
    <property type="entry name" value="CULLIN"/>
    <property type="match status" value="1"/>
</dbReference>
<keyword evidence="8" id="KW-1185">Reference proteome</keyword>
<gene>
    <name evidence="7" type="ORF">METBISCDRAFT_14629</name>
</gene>
<dbReference type="InterPro" id="IPR045093">
    <property type="entry name" value="Cullin"/>
</dbReference>
<evidence type="ECO:0000256" key="5">
    <source>
        <dbReference type="RuleBase" id="RU003829"/>
    </source>
</evidence>
<dbReference type="InterPro" id="IPR036317">
    <property type="entry name" value="Cullin_homology_sf"/>
</dbReference>
<sequence>MSAPQALPIAGDLNATWNFIKPGLEFILGAQGDQGVTAKMYMNCYTAVYNYCTNKSRSWAMAQSTSRMGLEKTTYTLTGGEIYCKLEEYLREYVQSLKPEHNRPFLEFYVCKWKRFTIGARYLNNVFDYMNRYWVQKERSDGHRDIFDINSLALLQWKDHLFTVHIDRIRNEVFELIERQRNKEIVDTNIISVAVKSMVYLGLDVNDLKKPTLVVYATCFENFFIEKTAEYYRKESLHFLSQHGVKDYMIKCENRFPEEINRSNNYLEERSRKLLRSTLRKVLIEDHAPEMYDQFLRLLEENETEHILRMYRLFGEVHKSLEVMAERLEAHIKTEAAKELEELKKATESAAEPGTDERALRRKIQTAVSPKAYIFTLMQLHRKFFGVVYNCFKQDSRFIKALDGACRHFVNVNAVATPTPKSVSKTPELLARYADAFLKATTKEAETENEVAENMKLILRYVENKDEFENHYRRLLAKRLINGNTRSDELEEGILQKLQDKNSLEYTSKITKMFEDMKSCEDLKQRVKEAVPKSAVGDFTPLILAQSMWPFVHNEDYNLRVSPELQSSLDAIEAEYKRLHPERNLQWLWNYGKNEVKANLSRKGKPPFIFTVSNVQLMILLAFNKNATYTVVQLHEIVDVCRAVFEAHLLPFVKFKLLEQSPAGDSLSSPDTRLTIVGEYKSKKLKVNFVSLIKNEQKQEEEDTAKEIDESRKNYLTASIVRIMKARKTMKHNDLLNEVLLQAQSRFKAKLIDIKRAIEYVLEKEYLARVDGDSYEYLA</sequence>
<dbReference type="FunFam" id="1.20.1310.10:FF:000001">
    <property type="entry name" value="Cullin 3"/>
    <property type="match status" value="1"/>
</dbReference>
<evidence type="ECO:0000313" key="8">
    <source>
        <dbReference type="Proteomes" id="UP000268321"/>
    </source>
</evidence>
<dbReference type="PANTHER" id="PTHR11932">
    <property type="entry name" value="CULLIN"/>
    <property type="match status" value="1"/>
</dbReference>
<feature type="domain" description="Cullin family profile" evidence="6">
    <location>
        <begin position="425"/>
        <end position="653"/>
    </location>
</feature>
<dbReference type="GO" id="GO:0031146">
    <property type="term" value="P:SCF-dependent proteasomal ubiquitin-dependent protein catabolic process"/>
    <property type="evidence" value="ECO:0007669"/>
    <property type="project" value="UniProtKB-ARBA"/>
</dbReference>
<dbReference type="EMBL" id="ML004445">
    <property type="protein sequence ID" value="RKP31194.1"/>
    <property type="molecule type" value="Genomic_DNA"/>
</dbReference>
<dbReference type="Pfam" id="PF10557">
    <property type="entry name" value="Cullin_Nedd8"/>
    <property type="match status" value="1"/>
</dbReference>
<dbReference type="Gene3D" id="1.20.1310.10">
    <property type="entry name" value="Cullin Repeats"/>
    <property type="match status" value="4"/>
</dbReference>
<keyword evidence="3" id="KW-0832">Ubl conjugation</keyword>
<dbReference type="GO" id="GO:0019005">
    <property type="term" value="C:SCF ubiquitin ligase complex"/>
    <property type="evidence" value="ECO:0007669"/>
    <property type="project" value="UniProtKB-ARBA"/>
</dbReference>
<dbReference type="Pfam" id="PF26557">
    <property type="entry name" value="Cullin_AB"/>
    <property type="match status" value="1"/>
</dbReference>
<dbReference type="Gene3D" id="1.10.10.10">
    <property type="entry name" value="Winged helix-like DNA-binding domain superfamily/Winged helix DNA-binding domain"/>
    <property type="match status" value="1"/>
</dbReference>
<dbReference type="InterPro" id="IPR016158">
    <property type="entry name" value="Cullin_homology"/>
</dbReference>
<dbReference type="PROSITE" id="PS50069">
    <property type="entry name" value="CULLIN_2"/>
    <property type="match status" value="1"/>
</dbReference>
<dbReference type="SUPFAM" id="SSF74788">
    <property type="entry name" value="Cullin repeat-like"/>
    <property type="match status" value="1"/>
</dbReference>
<dbReference type="SUPFAM" id="SSF46785">
    <property type="entry name" value="Winged helix' DNA-binding domain"/>
    <property type="match status" value="1"/>
</dbReference>
<dbReference type="Gene3D" id="3.30.230.130">
    <property type="entry name" value="Cullin, Chain C, Domain 2"/>
    <property type="match status" value="1"/>
</dbReference>
<dbReference type="InterPro" id="IPR016159">
    <property type="entry name" value="Cullin_repeat-like_dom_sf"/>
</dbReference>
<dbReference type="SMART" id="SM00884">
    <property type="entry name" value="Cullin_Nedd8"/>
    <property type="match status" value="1"/>
</dbReference>
<evidence type="ECO:0000256" key="1">
    <source>
        <dbReference type="ARBA" id="ARBA00006019"/>
    </source>
</evidence>
<accession>A0A4P9ZE06</accession>
<dbReference type="FunFam" id="1.10.10.10:FF:000014">
    <property type="entry name" value="Cullin 1"/>
    <property type="match status" value="1"/>
</dbReference>
<dbReference type="InterPro" id="IPR019559">
    <property type="entry name" value="Cullin_neddylation_domain"/>
</dbReference>
<name>A0A4P9ZE06_9ASCO</name>
<dbReference type="GO" id="GO:0031625">
    <property type="term" value="F:ubiquitin protein ligase binding"/>
    <property type="evidence" value="ECO:0007669"/>
    <property type="project" value="InterPro"/>
</dbReference>
<dbReference type="InterPro" id="IPR036390">
    <property type="entry name" value="WH_DNA-bd_sf"/>
</dbReference>
<comment type="similarity">
    <text evidence="1 4 5">Belongs to the cullin family.</text>
</comment>
<dbReference type="Pfam" id="PF00888">
    <property type="entry name" value="Cullin"/>
    <property type="match status" value="1"/>
</dbReference>
<reference evidence="8" key="1">
    <citation type="journal article" date="2018" name="Nat. Microbiol.">
        <title>Leveraging single-cell genomics to expand the fungal tree of life.</title>
        <authorList>
            <person name="Ahrendt S.R."/>
            <person name="Quandt C.A."/>
            <person name="Ciobanu D."/>
            <person name="Clum A."/>
            <person name="Salamov A."/>
            <person name="Andreopoulos B."/>
            <person name="Cheng J.F."/>
            <person name="Woyke T."/>
            <person name="Pelin A."/>
            <person name="Henrissat B."/>
            <person name="Reynolds N.K."/>
            <person name="Benny G.L."/>
            <person name="Smith M.E."/>
            <person name="James T.Y."/>
            <person name="Grigoriev I.V."/>
        </authorList>
    </citation>
    <scope>NUCLEOTIDE SEQUENCE [LARGE SCALE GENOMIC DNA]</scope>
    <source>
        <strain evidence="8">Baker2002</strain>
    </source>
</reference>
<evidence type="ECO:0000259" key="6">
    <source>
        <dbReference type="PROSITE" id="PS50069"/>
    </source>
</evidence>
<dbReference type="AlphaFoldDB" id="A0A4P9ZE06"/>
<organism evidence="7 8">
    <name type="scientific">Metschnikowia bicuspidata</name>
    <dbReference type="NCBI Taxonomy" id="27322"/>
    <lineage>
        <taxon>Eukaryota</taxon>
        <taxon>Fungi</taxon>
        <taxon>Dikarya</taxon>
        <taxon>Ascomycota</taxon>
        <taxon>Saccharomycotina</taxon>
        <taxon>Pichiomycetes</taxon>
        <taxon>Metschnikowiaceae</taxon>
        <taxon>Metschnikowia</taxon>
    </lineage>
</organism>
<dbReference type="SUPFAM" id="SSF75632">
    <property type="entry name" value="Cullin homology domain"/>
    <property type="match status" value="1"/>
</dbReference>
<evidence type="ECO:0000256" key="4">
    <source>
        <dbReference type="PROSITE-ProRule" id="PRU00330"/>
    </source>
</evidence>
<evidence type="ECO:0000256" key="3">
    <source>
        <dbReference type="ARBA" id="ARBA00022843"/>
    </source>
</evidence>
<dbReference type="InterPro" id="IPR001373">
    <property type="entry name" value="Cullin_N"/>
</dbReference>
<evidence type="ECO:0000313" key="7">
    <source>
        <dbReference type="EMBL" id="RKP31194.1"/>
    </source>
</evidence>
<dbReference type="Proteomes" id="UP000268321">
    <property type="component" value="Unassembled WGS sequence"/>
</dbReference>
<dbReference type="OrthoDB" id="27073at2759"/>
<dbReference type="InterPro" id="IPR059120">
    <property type="entry name" value="Cullin-like_AB"/>
</dbReference>
<dbReference type="InterPro" id="IPR036388">
    <property type="entry name" value="WH-like_DNA-bd_sf"/>
</dbReference>
<dbReference type="FunFam" id="1.20.1310.10:FF:000029">
    <property type="entry name" value="Cullin homolog 1"/>
    <property type="match status" value="1"/>
</dbReference>
<evidence type="ECO:0000256" key="2">
    <source>
        <dbReference type="ARBA" id="ARBA00022499"/>
    </source>
</evidence>